<evidence type="ECO:0000256" key="9">
    <source>
        <dbReference type="ARBA" id="ARBA00023157"/>
    </source>
</evidence>
<gene>
    <name evidence="15" type="ORF">XENTR_v90029157mg</name>
</gene>
<feature type="domain" description="G-protein coupled receptors family 1 profile" evidence="14">
    <location>
        <begin position="22"/>
        <end position="272"/>
    </location>
</feature>
<dbReference type="GO" id="GO:0004984">
    <property type="term" value="F:olfactory receptor activity"/>
    <property type="evidence" value="ECO:0007669"/>
    <property type="project" value="InterPro"/>
</dbReference>
<keyword evidence="6 13" id="KW-1133">Transmembrane helix</keyword>
<evidence type="ECO:0000259" key="14">
    <source>
        <dbReference type="PROSITE" id="PS50262"/>
    </source>
</evidence>
<keyword evidence="9" id="KW-1015">Disulfide bond</keyword>
<reference evidence="15" key="2">
    <citation type="journal article" date="2010" name="Science">
        <title>The genome of the Western clawed frog Xenopus tropicalis.</title>
        <authorList>
            <person name="Hellsten U."/>
            <person name="Harland R.M."/>
            <person name="Gilchrist M.J."/>
            <person name="Hendrix D."/>
            <person name="Jurka J."/>
            <person name="Kapitonov V."/>
            <person name="Ovcharenko I."/>
            <person name="Putnam N.H."/>
            <person name="Shu S."/>
            <person name="Taher L."/>
            <person name="Blitz I.L."/>
            <person name="Blumberg B."/>
            <person name="Dichmann D.S."/>
            <person name="Dubchak I."/>
            <person name="Amaya E."/>
            <person name="Detter J.C."/>
            <person name="Fletcher R."/>
            <person name="Gerhard D.S."/>
            <person name="Goodstein D."/>
            <person name="Graves T."/>
            <person name="Grigoriev I.V."/>
            <person name="Grimwood J."/>
            <person name="Kawashima T."/>
            <person name="Lindquist E."/>
            <person name="Lucas S.M."/>
            <person name="Mead P.E."/>
            <person name="Mitros T."/>
            <person name="Ogino H."/>
            <person name="Ohta Y."/>
            <person name="Poliakov A.V."/>
            <person name="Pollet N."/>
            <person name="Robert J."/>
            <person name="Salamov A."/>
            <person name="Sater A.K."/>
            <person name="Schmutz J."/>
            <person name="Terry A."/>
            <person name="Vize P.D."/>
            <person name="Warren W.C."/>
            <person name="Wells D."/>
            <person name="Wills A."/>
            <person name="Wilson R.K."/>
            <person name="Zimmerman L.B."/>
            <person name="Zorn A.M."/>
            <person name="Grainger R."/>
            <person name="Grammer T."/>
            <person name="Khokha M.K."/>
            <person name="Richardson P.M."/>
            <person name="Rokhsar D.S."/>
        </authorList>
    </citation>
    <scope>NUCLEOTIDE SEQUENCE [LARGE SCALE GENOMIC DNA]</scope>
    <source>
        <strain evidence="15">Nigerian</strain>
    </source>
</reference>
<feature type="transmembrane region" description="Helical" evidence="13">
    <location>
        <begin position="177"/>
        <end position="199"/>
    </location>
</feature>
<dbReference type="FunFam" id="1.20.1070.10:FF:000024">
    <property type="entry name" value="Olfactory receptor"/>
    <property type="match status" value="1"/>
</dbReference>
<evidence type="ECO:0000256" key="3">
    <source>
        <dbReference type="ARBA" id="ARBA00022606"/>
    </source>
</evidence>
<dbReference type="InterPro" id="IPR017452">
    <property type="entry name" value="GPCR_Rhodpsn_7TM"/>
</dbReference>
<feature type="transmembrane region" description="Helical" evidence="13">
    <location>
        <begin position="79"/>
        <end position="101"/>
    </location>
</feature>
<dbReference type="GO" id="GO:0004930">
    <property type="term" value="F:G protein-coupled receptor activity"/>
    <property type="evidence" value="ECO:0007669"/>
    <property type="project" value="UniProtKB-KW"/>
</dbReference>
<dbReference type="InterPro" id="IPR000725">
    <property type="entry name" value="Olfact_rcpt"/>
</dbReference>
<evidence type="ECO:0000256" key="11">
    <source>
        <dbReference type="ARBA" id="ARBA00023180"/>
    </source>
</evidence>
<dbReference type="EMBL" id="KV460380">
    <property type="protein sequence ID" value="OCA19370.1"/>
    <property type="molecule type" value="Genomic_DNA"/>
</dbReference>
<dbReference type="InterPro" id="IPR052921">
    <property type="entry name" value="GPCR1_Superfamily_Member"/>
</dbReference>
<protein>
    <recommendedName>
        <fullName evidence="14">G-protein coupled receptors family 1 profile domain-containing protein</fullName>
    </recommendedName>
</protein>
<evidence type="ECO:0000256" key="5">
    <source>
        <dbReference type="ARBA" id="ARBA00022725"/>
    </source>
</evidence>
<comment type="subcellular location">
    <subcellularLocation>
        <location evidence="1">Cell membrane</location>
        <topology evidence="1">Multi-pass membrane protein</topology>
    </subcellularLocation>
</comment>
<dbReference type="GO" id="GO:0005886">
    <property type="term" value="C:plasma membrane"/>
    <property type="evidence" value="ECO:0007669"/>
    <property type="project" value="UniProtKB-SubCell"/>
</dbReference>
<evidence type="ECO:0000256" key="7">
    <source>
        <dbReference type="ARBA" id="ARBA00023040"/>
    </source>
</evidence>
<evidence type="ECO:0000256" key="13">
    <source>
        <dbReference type="SAM" id="Phobius"/>
    </source>
</evidence>
<evidence type="ECO:0000313" key="15">
    <source>
        <dbReference type="EMBL" id="OCA19370.1"/>
    </source>
</evidence>
<reference evidence="15" key="1">
    <citation type="submission" date="2009-11" db="EMBL/GenBank/DDBJ databases">
        <authorList>
            <consortium name="US DOE Joint Genome Institute (JGI-PGF)"/>
            <person name="Ottilar R."/>
            <person name="Schmutz J."/>
            <person name="Salamov A."/>
            <person name="Cheng J.F."/>
            <person name="Lucas S."/>
            <person name="Pitluck S."/>
            <person name="Gundlach H."/>
            <person name="Guo Y."/>
            <person name="Haberer G."/>
            <person name="Nasrallah J."/>
            <person name="Mayer K.F.X."/>
            <person name="van de Peer Y."/>
            <person name="Weigel D."/>
            <person name="Grigoriev I.V."/>
        </authorList>
    </citation>
    <scope>NUCLEOTIDE SEQUENCE</scope>
    <source>
        <strain evidence="15">Nigerian</strain>
    </source>
</reference>
<keyword evidence="5" id="KW-0552">Olfaction</keyword>
<dbReference type="Gene3D" id="1.20.1070.10">
    <property type="entry name" value="Rhodopsin 7-helix transmembrane proteins"/>
    <property type="match status" value="1"/>
</dbReference>
<dbReference type="PRINTS" id="PR00245">
    <property type="entry name" value="OLFACTORYR"/>
</dbReference>
<keyword evidence="3" id="KW-0716">Sensory transduction</keyword>
<feature type="transmembrane region" description="Helical" evidence="13">
    <location>
        <begin position="220"/>
        <end position="239"/>
    </location>
</feature>
<dbReference type="Pfam" id="PF13853">
    <property type="entry name" value="7tm_4"/>
    <property type="match status" value="1"/>
</dbReference>
<evidence type="ECO:0000256" key="12">
    <source>
        <dbReference type="ARBA" id="ARBA00023224"/>
    </source>
</evidence>
<accession>A0A1B8Y8P8</accession>
<feature type="transmembrane region" description="Helical" evidence="13">
    <location>
        <begin position="122"/>
        <end position="143"/>
    </location>
</feature>
<reference evidence="15" key="3">
    <citation type="submission" date="2016-05" db="EMBL/GenBank/DDBJ databases">
        <title>WGS assembly of Xenopus tropicalis.</title>
        <authorList>
            <person name="Sessions A."/>
            <person name="Jenkins J."/>
            <person name="Mitros T."/>
            <person name="Lyons J.T."/>
            <person name="Dichmann D.S."/>
            <person name="Robert J."/>
            <person name="Harland R.M."/>
            <person name="Rokhsar D.S."/>
        </authorList>
    </citation>
    <scope>NUCLEOTIDE SEQUENCE</scope>
    <source>
        <strain evidence="15">Nigerian</strain>
    </source>
</reference>
<dbReference type="PANTHER" id="PTHR26451">
    <property type="entry name" value="G_PROTEIN_RECEP_F1_2 DOMAIN-CONTAINING PROTEIN"/>
    <property type="match status" value="1"/>
</dbReference>
<feature type="transmembrane region" description="Helical" evidence="13">
    <location>
        <begin position="6"/>
        <end position="31"/>
    </location>
</feature>
<sequence length="296" mass="33343">MERFNYLYCALSLLAYLFILLCSTIIILVVLQEESLHEPMYTLIANLVLNGIFGSSTFFPKLTVDLLLSYKEISRAGCLIQSFCVLFFGYCEISLFAIMAYDTYWAVCHPLHYAAIMTNRKILRLVLASLFMNCLLVGTAVLLSARLPLCGVHIKSVFCDNTALFVLSCVDTSVNKIFGTINFTCFLSVHLLLIAYCYVRIFLTCLKVSENAGRKAAHTLVTHLLNFSIFLVATLFIFIRYRLGDINIPVIVHVILSASGLIFPPLLNPLIYGVRTKALKVKVLCYLQRTNILVYN</sequence>
<evidence type="ECO:0000256" key="4">
    <source>
        <dbReference type="ARBA" id="ARBA00022692"/>
    </source>
</evidence>
<dbReference type="PANTHER" id="PTHR26451:SF990">
    <property type="entry name" value="OLFACTORY RECEPTOR 1M1"/>
    <property type="match status" value="1"/>
</dbReference>
<keyword evidence="12" id="KW-0807">Transducer</keyword>
<feature type="transmembrane region" description="Helical" evidence="13">
    <location>
        <begin position="251"/>
        <end position="272"/>
    </location>
</feature>
<keyword evidence="2" id="KW-1003">Cell membrane</keyword>
<keyword evidence="10" id="KW-0675">Receptor</keyword>
<keyword evidence="7" id="KW-0297">G-protein coupled receptor</keyword>
<evidence type="ECO:0000256" key="2">
    <source>
        <dbReference type="ARBA" id="ARBA00022475"/>
    </source>
</evidence>
<dbReference type="SUPFAM" id="SSF81321">
    <property type="entry name" value="Family A G protein-coupled receptor-like"/>
    <property type="match status" value="1"/>
</dbReference>
<dbReference type="PROSITE" id="PS50262">
    <property type="entry name" value="G_PROTEIN_RECEP_F1_2"/>
    <property type="match status" value="1"/>
</dbReference>
<evidence type="ECO:0000256" key="8">
    <source>
        <dbReference type="ARBA" id="ARBA00023136"/>
    </source>
</evidence>
<evidence type="ECO:0000256" key="10">
    <source>
        <dbReference type="ARBA" id="ARBA00023170"/>
    </source>
</evidence>
<keyword evidence="4 13" id="KW-0812">Transmembrane</keyword>
<evidence type="ECO:0000256" key="6">
    <source>
        <dbReference type="ARBA" id="ARBA00022989"/>
    </source>
</evidence>
<dbReference type="AlphaFoldDB" id="A0A1B8Y8P8"/>
<organism evidence="15">
    <name type="scientific">Xenopus tropicalis</name>
    <name type="common">Western clawed frog</name>
    <name type="synonym">Silurana tropicalis</name>
    <dbReference type="NCBI Taxonomy" id="8364"/>
    <lineage>
        <taxon>Eukaryota</taxon>
        <taxon>Metazoa</taxon>
        <taxon>Chordata</taxon>
        <taxon>Craniata</taxon>
        <taxon>Vertebrata</taxon>
        <taxon>Euteleostomi</taxon>
        <taxon>Amphibia</taxon>
        <taxon>Batrachia</taxon>
        <taxon>Anura</taxon>
        <taxon>Pipoidea</taxon>
        <taxon>Pipidae</taxon>
        <taxon>Xenopodinae</taxon>
        <taxon>Xenopus</taxon>
        <taxon>Silurana</taxon>
    </lineage>
</organism>
<name>A0A1B8Y8P8_XENTR</name>
<keyword evidence="11" id="KW-0325">Glycoprotein</keyword>
<keyword evidence="8 13" id="KW-0472">Membrane</keyword>
<evidence type="ECO:0000256" key="1">
    <source>
        <dbReference type="ARBA" id="ARBA00004651"/>
    </source>
</evidence>
<proteinExistence type="predicted"/>